<evidence type="ECO:0000259" key="9">
    <source>
        <dbReference type="PROSITE" id="PS51194"/>
    </source>
</evidence>
<dbReference type="InterPro" id="IPR014001">
    <property type="entry name" value="Helicase_ATP-bd"/>
</dbReference>
<dbReference type="InterPro" id="IPR001650">
    <property type="entry name" value="Helicase_C-like"/>
</dbReference>
<dbReference type="GO" id="GO:0140658">
    <property type="term" value="F:ATP-dependent chromatin remodeler activity"/>
    <property type="evidence" value="ECO:0007669"/>
    <property type="project" value="TreeGrafter"/>
</dbReference>
<keyword evidence="11" id="KW-1185">Reference proteome</keyword>
<keyword evidence="3" id="KW-0547">Nucleotide-binding</keyword>
<dbReference type="RefSeq" id="XP_037188218.1">
    <property type="nucleotide sequence ID" value="XM_037341406.1"/>
</dbReference>
<feature type="compositionally biased region" description="Acidic residues" evidence="7">
    <location>
        <begin position="292"/>
        <end position="302"/>
    </location>
</feature>
<protein>
    <submittedName>
        <fullName evidence="10">Putative snf2 family domain-containing protein</fullName>
    </submittedName>
</protein>
<dbReference type="InterPro" id="IPR016197">
    <property type="entry name" value="Chromo-like_dom_sf"/>
</dbReference>
<dbReference type="InterPro" id="IPR055565">
    <property type="entry name" value="DUF7141"/>
</dbReference>
<reference evidence="10 11" key="1">
    <citation type="journal article" date="2020" name="Phytopathology">
        <title>A high-quality genome resource of Botrytis fragariae, a new and rapidly spreading fungal pathogen causing strawberry gray mold in the U.S.A.</title>
        <authorList>
            <person name="Wu Y."/>
            <person name="Saski C.A."/>
            <person name="Schnabel G."/>
            <person name="Xiao S."/>
            <person name="Hu M."/>
        </authorList>
    </citation>
    <scope>NUCLEOTIDE SEQUENCE [LARGE SCALE GENOMIC DNA]</scope>
    <source>
        <strain evidence="10 11">BVB16</strain>
    </source>
</reference>
<dbReference type="Pfam" id="PF15446">
    <property type="entry name" value="zf-PHD-like"/>
    <property type="match status" value="1"/>
</dbReference>
<feature type="domain" description="Helicase ATP-binding" evidence="8">
    <location>
        <begin position="805"/>
        <end position="977"/>
    </location>
</feature>
<dbReference type="GeneID" id="59265098"/>
<dbReference type="SMART" id="SM00490">
    <property type="entry name" value="HELICc"/>
    <property type="match status" value="1"/>
</dbReference>
<dbReference type="SUPFAM" id="SSF52540">
    <property type="entry name" value="P-loop containing nucleoside triphosphate hydrolases"/>
    <property type="match status" value="2"/>
</dbReference>
<dbReference type="CDD" id="cd17919">
    <property type="entry name" value="DEXHc_Snf"/>
    <property type="match status" value="1"/>
</dbReference>
<feature type="domain" description="Helicase C-terminal" evidence="9">
    <location>
        <begin position="1112"/>
        <end position="1271"/>
    </location>
</feature>
<feature type="compositionally biased region" description="Polar residues" evidence="7">
    <location>
        <begin position="1482"/>
        <end position="1494"/>
    </location>
</feature>
<feature type="compositionally biased region" description="Basic and acidic residues" evidence="7">
    <location>
        <begin position="1382"/>
        <end position="1393"/>
    </location>
</feature>
<dbReference type="InterPro" id="IPR049730">
    <property type="entry name" value="SNF2/RAD54-like_C"/>
</dbReference>
<evidence type="ECO:0000313" key="10">
    <source>
        <dbReference type="EMBL" id="KAF5869269.1"/>
    </source>
</evidence>
<dbReference type="GO" id="GO:0005634">
    <property type="term" value="C:nucleus"/>
    <property type="evidence" value="ECO:0007669"/>
    <property type="project" value="UniProtKB-SubCell"/>
</dbReference>
<dbReference type="GO" id="GO:0003677">
    <property type="term" value="F:DNA binding"/>
    <property type="evidence" value="ECO:0007669"/>
    <property type="project" value="TreeGrafter"/>
</dbReference>
<dbReference type="GO" id="GO:0042393">
    <property type="term" value="F:histone binding"/>
    <property type="evidence" value="ECO:0007669"/>
    <property type="project" value="TreeGrafter"/>
</dbReference>
<proteinExistence type="predicted"/>
<comment type="subunit">
    <text evidence="2">Component of the NuA4 histone acetyltransferase complex.</text>
</comment>
<dbReference type="SMART" id="SM00487">
    <property type="entry name" value="DEXDc"/>
    <property type="match status" value="1"/>
</dbReference>
<dbReference type="EMBL" id="JABFCT010000017">
    <property type="protein sequence ID" value="KAF5869269.1"/>
    <property type="molecule type" value="Genomic_DNA"/>
</dbReference>
<dbReference type="InterPro" id="IPR000330">
    <property type="entry name" value="SNF2_N"/>
</dbReference>
<feature type="region of interest" description="Disordered" evidence="7">
    <location>
        <begin position="1"/>
        <end position="86"/>
    </location>
</feature>
<keyword evidence="6" id="KW-0539">Nucleus</keyword>
<feature type="compositionally biased region" description="Acidic residues" evidence="7">
    <location>
        <begin position="57"/>
        <end position="86"/>
    </location>
</feature>
<evidence type="ECO:0000256" key="1">
    <source>
        <dbReference type="ARBA" id="ARBA00004123"/>
    </source>
</evidence>
<dbReference type="GO" id="GO:0005524">
    <property type="term" value="F:ATP binding"/>
    <property type="evidence" value="ECO:0007669"/>
    <property type="project" value="UniProtKB-KW"/>
</dbReference>
<dbReference type="CDD" id="cd15489">
    <property type="entry name" value="PHD_SF"/>
    <property type="match status" value="1"/>
</dbReference>
<feature type="region of interest" description="Disordered" evidence="7">
    <location>
        <begin position="1374"/>
        <end position="1523"/>
    </location>
</feature>
<dbReference type="Proteomes" id="UP000531561">
    <property type="component" value="Unassembled WGS sequence"/>
</dbReference>
<feature type="compositionally biased region" description="Polar residues" evidence="7">
    <location>
        <begin position="47"/>
        <end position="56"/>
    </location>
</feature>
<dbReference type="PROSITE" id="PS51192">
    <property type="entry name" value="HELICASE_ATP_BIND_1"/>
    <property type="match status" value="1"/>
</dbReference>
<dbReference type="CDD" id="cd18793">
    <property type="entry name" value="SF2_C_SNF"/>
    <property type="match status" value="1"/>
</dbReference>
<dbReference type="GO" id="GO:0003682">
    <property type="term" value="F:chromatin binding"/>
    <property type="evidence" value="ECO:0007669"/>
    <property type="project" value="TreeGrafter"/>
</dbReference>
<feature type="region of interest" description="Disordered" evidence="7">
    <location>
        <begin position="2086"/>
        <end position="2107"/>
    </location>
</feature>
<feature type="compositionally biased region" description="Acidic residues" evidence="7">
    <location>
        <begin position="248"/>
        <end position="257"/>
    </location>
</feature>
<dbReference type="InterPro" id="IPR041684">
    <property type="entry name" value="Znf-PHD-like"/>
</dbReference>
<feature type="compositionally biased region" description="Polar residues" evidence="7">
    <location>
        <begin position="258"/>
        <end position="267"/>
    </location>
</feature>
<evidence type="ECO:0000313" key="11">
    <source>
        <dbReference type="Proteomes" id="UP000531561"/>
    </source>
</evidence>
<dbReference type="Pfam" id="PF00176">
    <property type="entry name" value="SNF2-rel_dom"/>
    <property type="match status" value="1"/>
</dbReference>
<evidence type="ECO:0000256" key="4">
    <source>
        <dbReference type="ARBA" id="ARBA00022801"/>
    </source>
</evidence>
<dbReference type="Pfam" id="PF00271">
    <property type="entry name" value="Helicase_C"/>
    <property type="match status" value="1"/>
</dbReference>
<dbReference type="PANTHER" id="PTHR45623:SF17">
    <property type="entry name" value="CHROMODOMAIN-HELICASE-DNA-BINDING PROTEIN 3-RELATED"/>
    <property type="match status" value="1"/>
</dbReference>
<comment type="subcellular location">
    <subcellularLocation>
        <location evidence="1">Nucleus</location>
    </subcellularLocation>
</comment>
<feature type="region of interest" description="Disordered" evidence="7">
    <location>
        <begin position="204"/>
        <end position="365"/>
    </location>
</feature>
<gene>
    <name evidence="10" type="ORF">Bfra_011077</name>
</gene>
<dbReference type="Gene3D" id="2.40.50.40">
    <property type="match status" value="1"/>
</dbReference>
<dbReference type="Gene3D" id="3.40.50.300">
    <property type="entry name" value="P-loop containing nucleotide triphosphate hydrolases"/>
    <property type="match status" value="1"/>
</dbReference>
<dbReference type="GO" id="GO:0000785">
    <property type="term" value="C:chromatin"/>
    <property type="evidence" value="ECO:0007669"/>
    <property type="project" value="TreeGrafter"/>
</dbReference>
<dbReference type="GO" id="GO:0016887">
    <property type="term" value="F:ATP hydrolysis activity"/>
    <property type="evidence" value="ECO:0007669"/>
    <property type="project" value="TreeGrafter"/>
</dbReference>
<dbReference type="InterPro" id="IPR027417">
    <property type="entry name" value="P-loop_NTPase"/>
</dbReference>
<keyword evidence="4" id="KW-0378">Hydrolase</keyword>
<name>A0A8H6AKW8_9HELO</name>
<dbReference type="SUPFAM" id="SSF54160">
    <property type="entry name" value="Chromo domain-like"/>
    <property type="match status" value="1"/>
</dbReference>
<dbReference type="PANTHER" id="PTHR45623">
    <property type="entry name" value="CHROMODOMAIN-HELICASE-DNA-BINDING PROTEIN 3-RELATED-RELATED"/>
    <property type="match status" value="1"/>
</dbReference>
<evidence type="ECO:0000259" key="8">
    <source>
        <dbReference type="PROSITE" id="PS51192"/>
    </source>
</evidence>
<feature type="compositionally biased region" description="Low complexity" evidence="7">
    <location>
        <begin position="171"/>
        <end position="180"/>
    </location>
</feature>
<dbReference type="Gene3D" id="3.40.50.10810">
    <property type="entry name" value="Tandem AAA-ATPase domain"/>
    <property type="match status" value="1"/>
</dbReference>
<feature type="region of interest" description="Disordered" evidence="7">
    <location>
        <begin position="167"/>
        <end position="192"/>
    </location>
</feature>
<sequence length="2183" mass="248284">MARLSRVADSDDSEINSVESLNPRNPRKPTTKPNRNPVSALAHRSGESVQDSIETNDNVDEDGDEIAMDGQDEAEEEVEDTDEDADNTIVVMVPGPRNPDEYVPYQDDTVYSVLEELNGPDGETLYRVEYEDERQENITFNRLLYLPNGNNALNEFNSREASELITVDNPSNSSRSMSSRAGKRTRRQLTDNNFVDISSIQLSSDDDRLPKNGKKKRRLVNNMSTVEIEKARRSTRAGSRQSSRPIFDDDEEDEEDSQSGPILSNSHGSRKSGRTATRSAAPRKANTLANYIEDEEEEDELAGDLQVESEGSEIAYAKPKRRRASSARASKPDKRERPQAYGIKSDYSSKLPKELPSRISRRGNKTGKNMEEVDIDEEVYADEVAGKAAPKVISIREIYRPVSAKSSFALVHDQDCDVCGGTGKNSNKGRSELIYCQGCSSSIHRICLGYRSGREHMVTKVGHEHFVMQCRRCIGLSVKKYPLAPQLGACSSCNEPGASCAAFSVKKTAKQEEKLREENDGDDPITNVREDLVNNPDIVLFRCRGCQRGFHFEHLPSRSKKSVTPKNTEETRFKRIQEYTKDWQCKECYQSTAKMQTLVAWRLLDHKSYKKGSVFDDYREDEKEYLIKWENKSYFQCSWMPGAWVWGVAPATMRKAFIRRDEGANLLPKWTSEEAISEEYLRMEIIFDVEYDMSFRPKSEEHDKAHINDVVQVLVKFRGLTYDESVWEEPPSPDEADRWSDFVSAYNEYVMGKYFKQSSASAVKERIDAFRSLNFEKKVVLKKQPDSLIGGEMMKHQMEGLNWLLFNFHRQKNVILADEMGLGKTIQIVALIASLVKDKPKCSPFLVVTPNSTCPNWRREIKKWAPGLRVVAYYGARSAREMAMKYEMYPNECSDLRADIVVTSYEAPVDDSSKGFFKRVKWAGMIVDEGQRLKNDENLLYGALKALKIPFQVLLSGTPLQNNKRELFNLLQFLDNSIDAAKLDEKYAELTKDNLPELHELIRPFFLRRTKLQVLKFLPPMSQTIIPVSMSSLQKQLYKSILAKNPELIKSIIGKSERALRPTERGNLNNILIQLRKCLCHPFLYSSAIEETSLSHEALHRNLIDASSKFQLLEIMLPKLQARGHRVLIFSQFLKQLDLVEDFLNGLQLPFKRLDGTVSTLEKQKRIDAFNAPNSELFAFLLSTRAGGVGINLATADTVIIMDPDFNPHQDIQALSRAHRIGQKKKVLVFQLVTKDSAEEQIVQVGRKKMALDQALIESIDVKDDAGDNLEAILRHGAEAVLLDDNSKNIYYDPASVDELLDRSQVENTTNDDGTAESQFSHARVWIKDKGDLVEDFGDTEDEPAAPKALLWDAILKQRAADAALEAAKNMQTFGRGKRARQTVDYEKSHPELMDLDDPEGSPRKDGRRTRKSDSDDEFGGNAARESEAESDADEVANARELETEQSSVKGTKSKKRINARPLSNESKRKMNTQGGAKPRLQSLTLTLPSPKQTGKQEHGSKTQPDSSVMKRPDSSALESITVSNKNLSVKSIRDGRQKVAHSRISRVVKKRALVKEYRDNPAGQVNDNYIEDQGPAIALQKMHTDHENWHQVITNNQRVFFNTRQIQDWLDIGHNLLEICKNNIQGLVAPNQNELDIEDQFKSLQELIRYDLDQPLWWYSQEEAKARQFWQELSPQLTEGKHQLHQDTAQWVKARNQLVPPQDNRALDYSRQLQEYQRRSEEWLDQGSNLIERHNELKQYCEPESQRREDPTSQYAVLCSEIQKLRLACDSERKRLEGLVRPSGDNPGKYSQENRQIERMSTAPDPQKSAIQHHGQQEPLNGEMRKRAPYKKRKTAESEAVDTSIRDQLVEAGTPFVKELENDFAYLDENPLSLPIHDNNESYYEKLKDYVQRIEKRVQRLQHYQEAFDQQFRIYRPRDAERARRDLAYKKRKIAEKKSGVKYFPIEDHAAHIQKLDQQLREITESQLQSLNYAVGLLKAEERNRSEQSFHKAPYPETAPGFTGPFYHGTLSRIPAEDLHRMSMPVSDLHYPPSHAKESSIMPTPLAAPSGHTRDPIQFDSEFSVSNRSSPTSRFIPAIEIPVKRKRGRPPGSTSHQRASLSAMPPILPSPSRPPVQSCPDCSFVYSKLIPACPHHAPTAKIRLMLDNLKGIKDGFQQVAAANKLLKEALASKSAAQSSLRK</sequence>
<dbReference type="PROSITE" id="PS51194">
    <property type="entry name" value="HELICASE_CTER"/>
    <property type="match status" value="1"/>
</dbReference>
<evidence type="ECO:0000256" key="5">
    <source>
        <dbReference type="ARBA" id="ARBA00022840"/>
    </source>
</evidence>
<evidence type="ECO:0000256" key="6">
    <source>
        <dbReference type="ARBA" id="ARBA00023242"/>
    </source>
</evidence>
<dbReference type="InterPro" id="IPR038718">
    <property type="entry name" value="SNF2-like_sf"/>
</dbReference>
<dbReference type="Pfam" id="PF23614">
    <property type="entry name" value="DUF7141"/>
    <property type="match status" value="1"/>
</dbReference>
<evidence type="ECO:0000256" key="3">
    <source>
        <dbReference type="ARBA" id="ARBA00022741"/>
    </source>
</evidence>
<keyword evidence="5" id="KW-0067">ATP-binding</keyword>
<feature type="region of interest" description="Disordered" evidence="7">
    <location>
        <begin position="1779"/>
        <end position="1840"/>
    </location>
</feature>
<comment type="caution">
    <text evidence="10">The sequence shown here is derived from an EMBL/GenBank/DDBJ whole genome shotgun (WGS) entry which is preliminary data.</text>
</comment>
<evidence type="ECO:0000256" key="2">
    <source>
        <dbReference type="ARBA" id="ARBA00011353"/>
    </source>
</evidence>
<evidence type="ECO:0000256" key="7">
    <source>
        <dbReference type="SAM" id="MobiDB-lite"/>
    </source>
</evidence>
<organism evidence="10 11">
    <name type="scientific">Botrytis fragariae</name>
    <dbReference type="NCBI Taxonomy" id="1964551"/>
    <lineage>
        <taxon>Eukaryota</taxon>
        <taxon>Fungi</taxon>
        <taxon>Dikarya</taxon>
        <taxon>Ascomycota</taxon>
        <taxon>Pezizomycotina</taxon>
        <taxon>Leotiomycetes</taxon>
        <taxon>Helotiales</taxon>
        <taxon>Sclerotiniaceae</taxon>
        <taxon>Botrytis</taxon>
    </lineage>
</organism>
<dbReference type="InterPro" id="IPR056616">
    <property type="entry name" value="Chromo_MIT1"/>
</dbReference>
<accession>A0A8H6AKW8</accession>
<dbReference type="Pfam" id="PF23615">
    <property type="entry name" value="Chromo_MIT1"/>
    <property type="match status" value="1"/>
</dbReference>
<dbReference type="OrthoDB" id="5857104at2759"/>